<dbReference type="InterPro" id="IPR052342">
    <property type="entry name" value="MCH/BMMD"/>
</dbReference>
<accession>A0A2T4U3K5</accession>
<comment type="caution">
    <text evidence="2">The sequence shown here is derived from an EMBL/GenBank/DDBJ whole genome shotgun (WGS) entry which is preliminary data.</text>
</comment>
<gene>
    <name evidence="2" type="ORF">C6Y45_13720</name>
</gene>
<dbReference type="RefSeq" id="WP_107585802.1">
    <property type="nucleotide sequence ID" value="NZ_PZJJ01000027.1"/>
</dbReference>
<name>A0A2T4U3K5_9BACI</name>
<dbReference type="SUPFAM" id="SSF54637">
    <property type="entry name" value="Thioesterase/thiol ester dehydrase-isomerase"/>
    <property type="match status" value="1"/>
</dbReference>
<reference evidence="2 3" key="1">
    <citation type="submission" date="2018-03" db="EMBL/GenBank/DDBJ databases">
        <title>Alkalicoccus saliphilus sp. nov., isolated from a mineral pool.</title>
        <authorList>
            <person name="Zhao B."/>
        </authorList>
    </citation>
    <scope>NUCLEOTIDE SEQUENCE [LARGE SCALE GENOMIC DNA]</scope>
    <source>
        <strain evidence="2 3">6AG</strain>
    </source>
</reference>
<keyword evidence="3" id="KW-1185">Reference proteome</keyword>
<dbReference type="InterPro" id="IPR002539">
    <property type="entry name" value="MaoC-like_dom"/>
</dbReference>
<dbReference type="PANTHER" id="PTHR43664">
    <property type="entry name" value="MONOAMINE OXIDASE-RELATED"/>
    <property type="match status" value="1"/>
</dbReference>
<dbReference type="OrthoDB" id="9801625at2"/>
<dbReference type="PANTHER" id="PTHR43664:SF1">
    <property type="entry name" value="BETA-METHYLMALYL-COA DEHYDRATASE"/>
    <property type="match status" value="1"/>
</dbReference>
<sequence length="148" mass="17001">MTYEDFSEGQLFQTPAVFMTKEEIMTFADQYDPQYFHVDEKRADKSHFNDIIASGFHTIGKVWAEFIKLDVLGEDCIGGLGADEIRWKRPVYPKDYLKADIQVTKIAADDQKNRGVVTLYFDVKNQKEKTVLTFFTDVVVAGSREQSN</sequence>
<proteinExistence type="predicted"/>
<dbReference type="Gene3D" id="3.10.129.10">
    <property type="entry name" value="Hotdog Thioesterase"/>
    <property type="match status" value="1"/>
</dbReference>
<dbReference type="Pfam" id="PF01575">
    <property type="entry name" value="MaoC_dehydratas"/>
    <property type="match status" value="1"/>
</dbReference>
<dbReference type="Proteomes" id="UP000240509">
    <property type="component" value="Unassembled WGS sequence"/>
</dbReference>
<dbReference type="AlphaFoldDB" id="A0A2T4U3K5"/>
<organism evidence="2 3">
    <name type="scientific">Alkalicoccus saliphilus</name>
    <dbReference type="NCBI Taxonomy" id="200989"/>
    <lineage>
        <taxon>Bacteria</taxon>
        <taxon>Bacillati</taxon>
        <taxon>Bacillota</taxon>
        <taxon>Bacilli</taxon>
        <taxon>Bacillales</taxon>
        <taxon>Bacillaceae</taxon>
        <taxon>Alkalicoccus</taxon>
    </lineage>
</organism>
<evidence type="ECO:0000313" key="3">
    <source>
        <dbReference type="Proteomes" id="UP000240509"/>
    </source>
</evidence>
<protein>
    <recommendedName>
        <fullName evidence="1">MaoC-like domain-containing protein</fullName>
    </recommendedName>
</protein>
<evidence type="ECO:0000313" key="2">
    <source>
        <dbReference type="EMBL" id="PTL37984.1"/>
    </source>
</evidence>
<evidence type="ECO:0000259" key="1">
    <source>
        <dbReference type="Pfam" id="PF01575"/>
    </source>
</evidence>
<dbReference type="EMBL" id="PZJJ01000027">
    <property type="protein sequence ID" value="PTL37984.1"/>
    <property type="molecule type" value="Genomic_DNA"/>
</dbReference>
<dbReference type="InterPro" id="IPR029069">
    <property type="entry name" value="HotDog_dom_sf"/>
</dbReference>
<feature type="domain" description="MaoC-like" evidence="1">
    <location>
        <begin position="12"/>
        <end position="118"/>
    </location>
</feature>